<dbReference type="InterPro" id="IPR002164">
    <property type="entry name" value="NAP_family"/>
</dbReference>
<dbReference type="InterPro" id="IPR037231">
    <property type="entry name" value="NAP-like_sf"/>
</dbReference>
<comment type="caution">
    <text evidence="4">The sequence shown here is derived from an EMBL/GenBank/DDBJ whole genome shotgun (WGS) entry which is preliminary data.</text>
</comment>
<feature type="compositionally biased region" description="Acidic residues" evidence="3">
    <location>
        <begin position="281"/>
        <end position="303"/>
    </location>
</feature>
<reference evidence="4" key="1">
    <citation type="journal article" date="2020" name="Stud. Mycol.">
        <title>101 Dothideomycetes genomes: a test case for predicting lifestyles and emergence of pathogens.</title>
        <authorList>
            <person name="Haridas S."/>
            <person name="Albert R."/>
            <person name="Binder M."/>
            <person name="Bloem J."/>
            <person name="Labutti K."/>
            <person name="Salamov A."/>
            <person name="Andreopoulos B."/>
            <person name="Baker S."/>
            <person name="Barry K."/>
            <person name="Bills G."/>
            <person name="Bluhm B."/>
            <person name="Cannon C."/>
            <person name="Castanera R."/>
            <person name="Culley D."/>
            <person name="Daum C."/>
            <person name="Ezra D."/>
            <person name="Gonzalez J."/>
            <person name="Henrissat B."/>
            <person name="Kuo A."/>
            <person name="Liang C."/>
            <person name="Lipzen A."/>
            <person name="Lutzoni F."/>
            <person name="Magnuson J."/>
            <person name="Mondo S."/>
            <person name="Nolan M."/>
            <person name="Ohm R."/>
            <person name="Pangilinan J."/>
            <person name="Park H.-J."/>
            <person name="Ramirez L."/>
            <person name="Alfaro M."/>
            <person name="Sun H."/>
            <person name="Tritt A."/>
            <person name="Yoshinaga Y."/>
            <person name="Zwiers L.-H."/>
            <person name="Turgeon B."/>
            <person name="Goodwin S."/>
            <person name="Spatafora J."/>
            <person name="Crous P."/>
            <person name="Grigoriev I."/>
        </authorList>
    </citation>
    <scope>NUCLEOTIDE SEQUENCE</scope>
    <source>
        <strain evidence="4">CBS 130266</strain>
    </source>
</reference>
<sequence length="333" mass="37884">MAEDAIAITYEQLIQLEYDFVEVEDVILRKQYALEAPLYKRRSDLVAKIPSFWALVLEQAPTEVDQYIQPSDSQIFADCLTDFQVERFEIDTVPRSFKLTFTFSSNDWFENTVLEKKFWYRRANDGWVGYVSEPVRINWKKDKDLTHGLTNAAADLYEAKQKKVKAANGSGAVQSSTGMPEYKALVKKLERHDPTSSGFFALFAFISERRYVTAEESVAATAAEEERRAKVAKGESVESLEEEDFNDEEDVEVCPHGADLALLLLEDVWPNAIKAFTAAQEQDDENMSELDFEEMDSESDEEVDIRALIKGNPKRKTKPSDGDSPPPMKSRKT</sequence>
<feature type="region of interest" description="Disordered" evidence="3">
    <location>
        <begin position="231"/>
        <end position="250"/>
    </location>
</feature>
<evidence type="ECO:0000256" key="3">
    <source>
        <dbReference type="SAM" id="MobiDB-lite"/>
    </source>
</evidence>
<dbReference type="OrthoDB" id="19419at2759"/>
<evidence type="ECO:0000256" key="2">
    <source>
        <dbReference type="RuleBase" id="RU003876"/>
    </source>
</evidence>
<accession>A0A9P4P448</accession>
<dbReference type="SUPFAM" id="SSF143113">
    <property type="entry name" value="NAP-like"/>
    <property type="match status" value="1"/>
</dbReference>
<proteinExistence type="inferred from homology"/>
<dbReference type="AlphaFoldDB" id="A0A9P4P448"/>
<dbReference type="PANTHER" id="PTHR11875">
    <property type="entry name" value="TESTIS-SPECIFIC Y-ENCODED PROTEIN"/>
    <property type="match status" value="1"/>
</dbReference>
<comment type="similarity">
    <text evidence="1 2">Belongs to the nucleosome assembly protein (NAP) family.</text>
</comment>
<feature type="region of interest" description="Disordered" evidence="3">
    <location>
        <begin position="280"/>
        <end position="333"/>
    </location>
</feature>
<gene>
    <name evidence="4" type="ORF">EJ08DRAFT_6356</name>
</gene>
<dbReference type="Gene3D" id="3.30.1120.90">
    <property type="entry name" value="Nucleosome assembly protein"/>
    <property type="match status" value="1"/>
</dbReference>
<organism evidence="4 5">
    <name type="scientific">Tothia fuscella</name>
    <dbReference type="NCBI Taxonomy" id="1048955"/>
    <lineage>
        <taxon>Eukaryota</taxon>
        <taxon>Fungi</taxon>
        <taxon>Dikarya</taxon>
        <taxon>Ascomycota</taxon>
        <taxon>Pezizomycotina</taxon>
        <taxon>Dothideomycetes</taxon>
        <taxon>Pleosporomycetidae</taxon>
        <taxon>Venturiales</taxon>
        <taxon>Cylindrosympodiaceae</taxon>
        <taxon>Tothia</taxon>
    </lineage>
</organism>
<evidence type="ECO:0000256" key="1">
    <source>
        <dbReference type="ARBA" id="ARBA00009947"/>
    </source>
</evidence>
<evidence type="ECO:0000313" key="5">
    <source>
        <dbReference type="Proteomes" id="UP000800235"/>
    </source>
</evidence>
<dbReference type="Proteomes" id="UP000800235">
    <property type="component" value="Unassembled WGS sequence"/>
</dbReference>
<feature type="compositionally biased region" description="Acidic residues" evidence="3">
    <location>
        <begin position="238"/>
        <end position="250"/>
    </location>
</feature>
<dbReference type="GO" id="GO:0006334">
    <property type="term" value="P:nucleosome assembly"/>
    <property type="evidence" value="ECO:0007669"/>
    <property type="project" value="InterPro"/>
</dbReference>
<dbReference type="EMBL" id="MU007009">
    <property type="protein sequence ID" value="KAF2436902.1"/>
    <property type="molecule type" value="Genomic_DNA"/>
</dbReference>
<feature type="compositionally biased region" description="Pro residues" evidence="3">
    <location>
        <begin position="324"/>
        <end position="333"/>
    </location>
</feature>
<name>A0A9P4P448_9PEZI</name>
<evidence type="ECO:0000313" key="4">
    <source>
        <dbReference type="EMBL" id="KAF2436902.1"/>
    </source>
</evidence>
<dbReference type="Pfam" id="PF00956">
    <property type="entry name" value="NAP"/>
    <property type="match status" value="1"/>
</dbReference>
<keyword evidence="5" id="KW-1185">Reference proteome</keyword>
<dbReference type="GO" id="GO:0005634">
    <property type="term" value="C:nucleus"/>
    <property type="evidence" value="ECO:0007669"/>
    <property type="project" value="InterPro"/>
</dbReference>
<protein>
    <recommendedName>
        <fullName evidence="6">Nap family protein</fullName>
    </recommendedName>
</protein>
<evidence type="ECO:0008006" key="6">
    <source>
        <dbReference type="Google" id="ProtNLM"/>
    </source>
</evidence>